<dbReference type="SMART" id="SM00359">
    <property type="entry name" value="PUA"/>
    <property type="match status" value="1"/>
</dbReference>
<dbReference type="InterPro" id="IPR001048">
    <property type="entry name" value="Asp/Glu/Uridylate_kinase"/>
</dbReference>
<evidence type="ECO:0000256" key="8">
    <source>
        <dbReference type="HAMAP-Rule" id="MF_00456"/>
    </source>
</evidence>
<dbReference type="NCBIfam" id="TIGR01027">
    <property type="entry name" value="proB"/>
    <property type="match status" value="1"/>
</dbReference>
<feature type="binding site" evidence="8">
    <location>
        <position position="188"/>
    </location>
    <ligand>
        <name>substrate</name>
    </ligand>
</feature>
<dbReference type="GO" id="GO:0003723">
    <property type="term" value="F:RNA binding"/>
    <property type="evidence" value="ECO:0007669"/>
    <property type="project" value="InterPro"/>
</dbReference>
<evidence type="ECO:0000313" key="10">
    <source>
        <dbReference type="EMBL" id="QDT61342.1"/>
    </source>
</evidence>
<feature type="binding site" evidence="8">
    <location>
        <position position="202"/>
    </location>
    <ligand>
        <name>substrate</name>
    </ligand>
</feature>
<feature type="binding site" evidence="8">
    <location>
        <begin position="222"/>
        <end position="223"/>
    </location>
    <ligand>
        <name>ATP</name>
        <dbReference type="ChEBI" id="CHEBI:30616"/>
    </ligand>
</feature>
<keyword evidence="11" id="KW-1185">Reference proteome</keyword>
<dbReference type="SUPFAM" id="SSF53633">
    <property type="entry name" value="Carbamate kinase-like"/>
    <property type="match status" value="1"/>
</dbReference>
<dbReference type="UniPathway" id="UPA00098">
    <property type="reaction ID" value="UER00359"/>
</dbReference>
<keyword evidence="2 8" id="KW-0028">Amino-acid biosynthesis</keyword>
<evidence type="ECO:0000313" key="11">
    <source>
        <dbReference type="Proteomes" id="UP000315003"/>
    </source>
</evidence>
<dbReference type="Gene3D" id="2.30.130.10">
    <property type="entry name" value="PUA domain"/>
    <property type="match status" value="1"/>
</dbReference>
<protein>
    <recommendedName>
        <fullName evidence="8">Glutamate 5-kinase</fullName>
        <ecNumber evidence="8">2.7.2.11</ecNumber>
    </recommendedName>
    <alternativeName>
        <fullName evidence="8">Gamma-glutamyl kinase</fullName>
        <shortName evidence="8">GK</shortName>
    </alternativeName>
</protein>
<comment type="pathway">
    <text evidence="8">Amino-acid biosynthesis; L-proline biosynthesis; L-glutamate 5-semialdehyde from L-glutamate: step 1/2.</text>
</comment>
<dbReference type="GO" id="GO:0004349">
    <property type="term" value="F:glutamate 5-kinase activity"/>
    <property type="evidence" value="ECO:0007669"/>
    <property type="project" value="UniProtKB-UniRule"/>
</dbReference>
<dbReference type="InterPro" id="IPR011529">
    <property type="entry name" value="Glu_5kinase"/>
</dbReference>
<dbReference type="Gene3D" id="3.40.1160.10">
    <property type="entry name" value="Acetylglutamate kinase-like"/>
    <property type="match status" value="1"/>
</dbReference>
<evidence type="ECO:0000256" key="7">
    <source>
        <dbReference type="ARBA" id="ARBA00022840"/>
    </source>
</evidence>
<keyword evidence="7 8" id="KW-0067">ATP-binding</keyword>
<dbReference type="InterPro" id="IPR005715">
    <property type="entry name" value="Glu_5kinase/COase_Synthase"/>
</dbReference>
<dbReference type="Pfam" id="PF01472">
    <property type="entry name" value="PUA"/>
    <property type="match status" value="1"/>
</dbReference>
<evidence type="ECO:0000256" key="2">
    <source>
        <dbReference type="ARBA" id="ARBA00022605"/>
    </source>
</evidence>
<accession>A0A517SZ32</accession>
<dbReference type="PROSITE" id="PS50890">
    <property type="entry name" value="PUA"/>
    <property type="match status" value="1"/>
</dbReference>
<dbReference type="PANTHER" id="PTHR43654:SF1">
    <property type="entry name" value="ISOPENTENYL PHOSPHATE KINASE"/>
    <property type="match status" value="1"/>
</dbReference>
<evidence type="ECO:0000256" key="1">
    <source>
        <dbReference type="ARBA" id="ARBA00022490"/>
    </source>
</evidence>
<dbReference type="AlphaFoldDB" id="A0A517SZ32"/>
<keyword evidence="1 8" id="KW-0963">Cytoplasm</keyword>
<comment type="caution">
    <text evidence="8">Lacks conserved residue(s) required for the propagation of feature annotation.</text>
</comment>
<comment type="catalytic activity">
    <reaction evidence="8">
        <text>L-glutamate + ATP = L-glutamyl 5-phosphate + ADP</text>
        <dbReference type="Rhea" id="RHEA:14877"/>
        <dbReference type="ChEBI" id="CHEBI:29985"/>
        <dbReference type="ChEBI" id="CHEBI:30616"/>
        <dbReference type="ChEBI" id="CHEBI:58274"/>
        <dbReference type="ChEBI" id="CHEBI:456216"/>
        <dbReference type="EC" id="2.7.2.11"/>
    </reaction>
</comment>
<dbReference type="Proteomes" id="UP000315003">
    <property type="component" value="Chromosome"/>
</dbReference>
<evidence type="ECO:0000259" key="9">
    <source>
        <dbReference type="SMART" id="SM00359"/>
    </source>
</evidence>
<feature type="domain" description="PUA" evidence="9">
    <location>
        <begin position="329"/>
        <end position="403"/>
    </location>
</feature>
<dbReference type="CDD" id="cd21157">
    <property type="entry name" value="PUA_G5K"/>
    <property type="match status" value="1"/>
</dbReference>
<evidence type="ECO:0000256" key="6">
    <source>
        <dbReference type="ARBA" id="ARBA00022777"/>
    </source>
</evidence>
<dbReference type="InterPro" id="IPR036974">
    <property type="entry name" value="PUA_sf"/>
</dbReference>
<comment type="similarity">
    <text evidence="8">Belongs to the glutamate 5-kinase family.</text>
</comment>
<organism evidence="10 11">
    <name type="scientific">Stieleria bergensis</name>
    <dbReference type="NCBI Taxonomy" id="2528025"/>
    <lineage>
        <taxon>Bacteria</taxon>
        <taxon>Pseudomonadati</taxon>
        <taxon>Planctomycetota</taxon>
        <taxon>Planctomycetia</taxon>
        <taxon>Pirellulales</taxon>
        <taxon>Pirellulaceae</taxon>
        <taxon>Stieleria</taxon>
    </lineage>
</organism>
<dbReference type="PROSITE" id="PS00902">
    <property type="entry name" value="GLUTAMATE_5_KINASE"/>
    <property type="match status" value="1"/>
</dbReference>
<reference evidence="10 11" key="1">
    <citation type="submission" date="2019-02" db="EMBL/GenBank/DDBJ databases">
        <title>Deep-cultivation of Planctomycetes and their phenomic and genomic characterization uncovers novel biology.</title>
        <authorList>
            <person name="Wiegand S."/>
            <person name="Jogler M."/>
            <person name="Boedeker C."/>
            <person name="Pinto D."/>
            <person name="Vollmers J."/>
            <person name="Rivas-Marin E."/>
            <person name="Kohn T."/>
            <person name="Peeters S.H."/>
            <person name="Heuer A."/>
            <person name="Rast P."/>
            <person name="Oberbeckmann S."/>
            <person name="Bunk B."/>
            <person name="Jeske O."/>
            <person name="Meyerdierks A."/>
            <person name="Storesund J.E."/>
            <person name="Kallscheuer N."/>
            <person name="Luecker S."/>
            <person name="Lage O.M."/>
            <person name="Pohl T."/>
            <person name="Merkel B.J."/>
            <person name="Hornburger P."/>
            <person name="Mueller R.-W."/>
            <person name="Bruemmer F."/>
            <person name="Labrenz M."/>
            <person name="Spormann A.M."/>
            <person name="Op den Camp H."/>
            <person name="Overmann J."/>
            <person name="Amann R."/>
            <person name="Jetten M.S.M."/>
            <person name="Mascher T."/>
            <person name="Medema M.H."/>
            <person name="Devos D.P."/>
            <person name="Kaster A.-K."/>
            <person name="Ovreas L."/>
            <person name="Rohde M."/>
            <person name="Galperin M.Y."/>
            <person name="Jogler C."/>
        </authorList>
    </citation>
    <scope>NUCLEOTIDE SEQUENCE [LARGE SCALE GENOMIC DNA]</scope>
    <source>
        <strain evidence="10 11">SV_7m_r</strain>
    </source>
</reference>
<dbReference type="FunFam" id="3.40.1160.10:FF:000006">
    <property type="entry name" value="Glutamate 5-kinase"/>
    <property type="match status" value="1"/>
</dbReference>
<dbReference type="PIRSF" id="PIRSF000729">
    <property type="entry name" value="GK"/>
    <property type="match status" value="1"/>
</dbReference>
<dbReference type="GO" id="GO:0005524">
    <property type="term" value="F:ATP binding"/>
    <property type="evidence" value="ECO:0007669"/>
    <property type="project" value="UniProtKB-KW"/>
</dbReference>
<keyword evidence="6 8" id="KW-0418">Kinase</keyword>
<dbReference type="EMBL" id="CP036272">
    <property type="protein sequence ID" value="QDT61342.1"/>
    <property type="molecule type" value="Genomic_DNA"/>
</dbReference>
<proteinExistence type="inferred from homology"/>
<dbReference type="GO" id="GO:0055129">
    <property type="term" value="P:L-proline biosynthetic process"/>
    <property type="evidence" value="ECO:0007669"/>
    <property type="project" value="UniProtKB-UniRule"/>
</dbReference>
<dbReference type="PRINTS" id="PR00474">
    <property type="entry name" value="GLU5KINASE"/>
</dbReference>
<feature type="binding site" evidence="8">
    <location>
        <position position="61"/>
    </location>
    <ligand>
        <name>ATP</name>
        <dbReference type="ChEBI" id="CHEBI:30616"/>
    </ligand>
</feature>
<keyword evidence="4 8" id="KW-0808">Transferase</keyword>
<dbReference type="PANTHER" id="PTHR43654">
    <property type="entry name" value="GLUTAMATE 5-KINASE"/>
    <property type="match status" value="1"/>
</dbReference>
<feature type="binding site" evidence="8">
    <location>
        <position position="101"/>
    </location>
    <ligand>
        <name>substrate</name>
    </ligand>
</feature>
<dbReference type="GO" id="GO:0005829">
    <property type="term" value="C:cytosol"/>
    <property type="evidence" value="ECO:0007669"/>
    <property type="project" value="TreeGrafter"/>
</dbReference>
<dbReference type="InterPro" id="IPR002478">
    <property type="entry name" value="PUA"/>
</dbReference>
<dbReference type="CDD" id="cd04242">
    <property type="entry name" value="AAK_G5K_ProB"/>
    <property type="match status" value="1"/>
</dbReference>
<dbReference type="InterPro" id="IPR019797">
    <property type="entry name" value="Glutamate_5-kinase_CS"/>
</dbReference>
<evidence type="ECO:0000256" key="5">
    <source>
        <dbReference type="ARBA" id="ARBA00022741"/>
    </source>
</evidence>
<sequence length="421" mass="44900">MARDADVLPPSSYFLFLSDHSILRPPCHPSVYFAVEITVPEPSSRRHRIDCIDQAQSVVVKVGTRVLTNESGQLDLQRVRHLADGLCQIADTGRQVIMVSSGAVGAGMGKLGMTQRPIEIGRLQAVAAIGQTALIQAYEQCIARHGRQVAQVLLTRNDLRRRGGYLHVRNALSSIHELGAIAVVNENDSVAVAELMTTFGDNDRLAAQVSGLFTQALMVILSDIDGLYDGAPEDPSSSKIDLVESLNDDVTAWAQDHRGTLSKGGMTSKLQAAQLAVSCGHHVVIGPGKDDQVLQKILAGQSVGTLFLPAERSLKGRKRWIGGSAEVEGRLMVDPGAVKALKQGGSSLLAIGIRSVKGDFKAGAVVAVCDESGNEIARGLSNYPASEIQQIKGKISDMIGGILGHCPYESVVHRNNLTLNL</sequence>
<dbReference type="EC" id="2.7.2.11" evidence="8"/>
<dbReference type="InterPro" id="IPR036393">
    <property type="entry name" value="AceGlu_kinase-like_sf"/>
</dbReference>
<evidence type="ECO:0000256" key="4">
    <source>
        <dbReference type="ARBA" id="ARBA00022679"/>
    </source>
</evidence>
<keyword evidence="3 8" id="KW-0641">Proline biosynthesis</keyword>
<dbReference type="InterPro" id="IPR001057">
    <property type="entry name" value="Glu/AcGlu_kinase"/>
</dbReference>
<comment type="subcellular location">
    <subcellularLocation>
        <location evidence="8">Cytoplasm</location>
    </subcellularLocation>
</comment>
<gene>
    <name evidence="8 10" type="primary">proB</name>
    <name evidence="10" type="ORF">SV7mr_38770</name>
</gene>
<evidence type="ECO:0000256" key="3">
    <source>
        <dbReference type="ARBA" id="ARBA00022650"/>
    </source>
</evidence>
<comment type="function">
    <text evidence="8">Catalyzes the transfer of a phosphate group to glutamate to form L-glutamate 5-phosphate.</text>
</comment>
<dbReference type="Pfam" id="PF00696">
    <property type="entry name" value="AA_kinase"/>
    <property type="match status" value="1"/>
</dbReference>
<keyword evidence="5 8" id="KW-0547">Nucleotide-binding</keyword>
<name>A0A517SZ32_9BACT</name>
<dbReference type="InterPro" id="IPR015947">
    <property type="entry name" value="PUA-like_sf"/>
</dbReference>
<dbReference type="SUPFAM" id="SSF88697">
    <property type="entry name" value="PUA domain-like"/>
    <property type="match status" value="1"/>
</dbReference>
<dbReference type="InterPro" id="IPR041739">
    <property type="entry name" value="G5K_ProB"/>
</dbReference>
<dbReference type="HAMAP" id="MF_00456">
    <property type="entry name" value="ProB"/>
    <property type="match status" value="1"/>
</dbReference>